<evidence type="ECO:0000259" key="1">
    <source>
        <dbReference type="Pfam" id="PF00534"/>
    </source>
</evidence>
<dbReference type="Gene3D" id="3.40.50.2000">
    <property type="entry name" value="Glycogen Phosphorylase B"/>
    <property type="match status" value="1"/>
</dbReference>
<evidence type="ECO:0000313" key="2">
    <source>
        <dbReference type="EMBL" id="MDT7042859.1"/>
    </source>
</evidence>
<accession>A0ABU3K8X2</accession>
<dbReference type="Proteomes" id="UP001250932">
    <property type="component" value="Unassembled WGS sequence"/>
</dbReference>
<name>A0ABU3K8X2_9BACT</name>
<evidence type="ECO:0000313" key="3">
    <source>
        <dbReference type="Proteomes" id="UP001250932"/>
    </source>
</evidence>
<gene>
    <name evidence="2" type="ORF">PPG34_10885</name>
</gene>
<comment type="caution">
    <text evidence="2">The sequence shown here is derived from an EMBL/GenBank/DDBJ whole genome shotgun (WGS) entry which is preliminary data.</text>
</comment>
<protein>
    <recommendedName>
        <fullName evidence="1">Glycosyl transferase family 1 domain-containing protein</fullName>
    </recommendedName>
</protein>
<dbReference type="RefSeq" id="WP_313833321.1">
    <property type="nucleotide sequence ID" value="NZ_JAQOUE010000001.1"/>
</dbReference>
<dbReference type="SUPFAM" id="SSF53756">
    <property type="entry name" value="UDP-Glycosyltransferase/glycogen phosphorylase"/>
    <property type="match status" value="1"/>
</dbReference>
<feature type="domain" description="Glycosyl transferase family 1" evidence="1">
    <location>
        <begin position="341"/>
        <end position="454"/>
    </location>
</feature>
<dbReference type="EMBL" id="JAQOUE010000001">
    <property type="protein sequence ID" value="MDT7042859.1"/>
    <property type="molecule type" value="Genomic_DNA"/>
</dbReference>
<dbReference type="Pfam" id="PF00534">
    <property type="entry name" value="Glycos_transf_1"/>
    <property type="match status" value="1"/>
</dbReference>
<organism evidence="2 3">
    <name type="scientific">Candidatus Nitronereus thalassa</name>
    <dbReference type="NCBI Taxonomy" id="3020898"/>
    <lineage>
        <taxon>Bacteria</taxon>
        <taxon>Pseudomonadati</taxon>
        <taxon>Nitrospirota</taxon>
        <taxon>Nitrospiria</taxon>
        <taxon>Nitrospirales</taxon>
        <taxon>Nitrospiraceae</taxon>
        <taxon>Candidatus Nitronereus</taxon>
    </lineage>
</organism>
<sequence>MQKLVGSFWTTLEKDQSQISPEERHQALCTAEGLLTSWPEIDKPTRETVLQNLEHHSLHSCAFNHLLIDSIRYHLTKDLTFLKTIPARIDEHPDDLAACASTFMTLAEMVFNDTGNTLAAIINRRVFRTLFEKQHSHIGGLYDRLVGNRFQPFSPNNKVVILTRQFLQSPHAPTVDTINFATLLTQDYGKEVMIVASSEYTHGNDGAIVPAACGAMIPEYQGGLKTIDANGHSFPFLMCGDGVFSENAAIQGMQTIDAFSPEMILCISAPSLLAEPFHHRCFCFIYPTARGVPLTKHCFFHTWDQPDAEMQHILDQENLRGKHLFAQHPGFEVKPPSTALTRRQFGIPEDAFLFVVVGIRLFMDIDDRFLQLLIQICDHPKAHIAFAGNFENYKEQVGKHAALKGRTTHLGFQQDIMGVYQIADAYLNPIRNGGGSAIVYALQAGLPVLSLPSGDAGMVVAGFPPLETYEDMGKRAYDLMTNAMVLGDYQKLAHQEAPKFSGRKSLLHNIMQAFNEFAKRQGQH</sequence>
<proteinExistence type="predicted"/>
<keyword evidence="3" id="KW-1185">Reference proteome</keyword>
<reference evidence="2 3" key="1">
    <citation type="journal article" date="2023" name="ISME J.">
        <title>Cultivation and genomic characterization of novel and ubiquitous marine nitrite-oxidizing bacteria from the Nitrospirales.</title>
        <authorList>
            <person name="Mueller A.J."/>
            <person name="Daebeler A."/>
            <person name="Herbold C.W."/>
            <person name="Kirkegaard R.H."/>
            <person name="Daims H."/>
        </authorList>
    </citation>
    <scope>NUCLEOTIDE SEQUENCE [LARGE SCALE GENOMIC DNA]</scope>
    <source>
        <strain evidence="2 3">EB</strain>
    </source>
</reference>
<dbReference type="InterPro" id="IPR001296">
    <property type="entry name" value="Glyco_trans_1"/>
</dbReference>